<keyword evidence="1" id="KW-0472">Membrane</keyword>
<feature type="transmembrane region" description="Helical" evidence="1">
    <location>
        <begin position="20"/>
        <end position="41"/>
    </location>
</feature>
<dbReference type="STRING" id="1909395.BKM31_09500"/>
<proteinExistence type="predicted"/>
<dbReference type="EMBL" id="CP017717">
    <property type="protein sequence ID" value="AQZ61671.1"/>
    <property type="molecule type" value="Genomic_DNA"/>
</dbReference>
<dbReference type="NCBIfam" id="TIGR04222">
    <property type="entry name" value="near_uncomplex"/>
    <property type="match status" value="1"/>
</dbReference>
<evidence type="ECO:0000256" key="1">
    <source>
        <dbReference type="SAM" id="Phobius"/>
    </source>
</evidence>
<keyword evidence="1" id="KW-1133">Transmembrane helix</keyword>
<dbReference type="Proteomes" id="UP000190797">
    <property type="component" value="Chromosome"/>
</dbReference>
<name>A0A1U9ZUN7_9ACTN</name>
<gene>
    <name evidence="2" type="ORF">BKM31_09500</name>
</gene>
<sequence>MAGRSAYRCRWPGPALFQEVGLDVALLLLSGIVALFTAVTVHDLGRERGTWDDEVPPRDGPPLSPYELACLAGGAGRVAELAVAVLAGSGTIRLSRGGHAQRAASPLSGARHPVERAVLSFVRGRRGSYLYEIKRELRRSPVLAELEDGLTRLGLLVPLGPGFVTDLLLWLRRLRTAALVCALLEVAAMFVQRTYWIPVLGLAVLTFTRVAAQSELRWWGGVSRVTTAWARQELARARAAHPRGAATGSLAVSIALYGLAELRDPLLLAAIYRLGPGQGGS</sequence>
<protein>
    <recommendedName>
        <fullName evidence="4">TIGR04222 domain-containing membrane protein</fullName>
    </recommendedName>
</protein>
<organism evidence="2 3">
    <name type="scientific">[Actinomadura] parvosata subsp. kistnae</name>
    <dbReference type="NCBI Taxonomy" id="1909395"/>
    <lineage>
        <taxon>Bacteria</taxon>
        <taxon>Bacillati</taxon>
        <taxon>Actinomycetota</taxon>
        <taxon>Actinomycetes</taxon>
        <taxon>Streptosporangiales</taxon>
        <taxon>Streptosporangiaceae</taxon>
        <taxon>Nonomuraea</taxon>
    </lineage>
</organism>
<evidence type="ECO:0000313" key="2">
    <source>
        <dbReference type="EMBL" id="AQZ61671.1"/>
    </source>
</evidence>
<keyword evidence="3" id="KW-1185">Reference proteome</keyword>
<evidence type="ECO:0008006" key="4">
    <source>
        <dbReference type="Google" id="ProtNLM"/>
    </source>
</evidence>
<reference evidence="3" key="1">
    <citation type="journal article" date="2017" name="Med. Chem. Commun.">
        <title>Nonomuraea sp. ATCC 55076 harbours the largest actinomycete chromosome to date and the kistamicin biosynthetic gene cluster.</title>
        <authorList>
            <person name="Nazari B."/>
            <person name="Forneris C.C."/>
            <person name="Gibson M.I."/>
            <person name="Moon K."/>
            <person name="Schramma K.R."/>
            <person name="Seyedsayamdost M.R."/>
        </authorList>
    </citation>
    <scope>NUCLEOTIDE SEQUENCE [LARGE SCALE GENOMIC DNA]</scope>
    <source>
        <strain evidence="3">ATCC 55076</strain>
    </source>
</reference>
<dbReference type="InterPro" id="IPR026467">
    <property type="entry name" value="Ser/Gly_Cys_C_dom"/>
</dbReference>
<dbReference type="AlphaFoldDB" id="A0A1U9ZUN7"/>
<evidence type="ECO:0000313" key="3">
    <source>
        <dbReference type="Proteomes" id="UP000190797"/>
    </source>
</evidence>
<keyword evidence="1" id="KW-0812">Transmembrane</keyword>
<dbReference type="KEGG" id="noa:BKM31_09500"/>
<accession>A0A1U9ZUN7</accession>